<dbReference type="EMBL" id="LT853696">
    <property type="protein sequence ID" value="SMQ50496.1"/>
    <property type="molecule type" value="Genomic_DNA"/>
</dbReference>
<proteinExistence type="predicted"/>
<name>A0A1X7RSX2_ZYMT9</name>
<feature type="region of interest" description="Disordered" evidence="1">
    <location>
        <begin position="1"/>
        <end position="23"/>
    </location>
</feature>
<reference evidence="2 3" key="1">
    <citation type="submission" date="2016-06" db="EMBL/GenBank/DDBJ databases">
        <authorList>
            <person name="Kjaerup R.B."/>
            <person name="Dalgaard T.S."/>
            <person name="Juul-Madsen H.R."/>
        </authorList>
    </citation>
    <scope>NUCLEOTIDE SEQUENCE [LARGE SCALE GENOMIC DNA]</scope>
</reference>
<dbReference type="AlphaFoldDB" id="A0A1X7RSX2"/>
<sequence>MASAGSDDGSFGDASSGEYDSDGMGFVEEYGTRLRAAAPEQALRDVHAENVMENEEISGLSPSARAFALAPSDVTALTLKEDDIEALLALLARVDAATTSPPSGTTAADRVKSMTAEDLRNLIVIVRSSAAMVPVRKNEKSAAEEKKVENEKLLRSGGWSKGGDDDVDGAATSLATEETTLEYGKRQVDRCVAGAKTILAVRVQQRAASSGESEVTLLWRERMEWCEKVIVWLLVWLLEQKLNEA</sequence>
<accession>A0A1X7RSX2</accession>
<organism evidence="2 3">
    <name type="scientific">Zymoseptoria tritici (strain ST99CH_3D7)</name>
    <dbReference type="NCBI Taxonomy" id="1276538"/>
    <lineage>
        <taxon>Eukaryota</taxon>
        <taxon>Fungi</taxon>
        <taxon>Dikarya</taxon>
        <taxon>Ascomycota</taxon>
        <taxon>Pezizomycotina</taxon>
        <taxon>Dothideomycetes</taxon>
        <taxon>Dothideomycetidae</taxon>
        <taxon>Mycosphaerellales</taxon>
        <taxon>Mycosphaerellaceae</taxon>
        <taxon>Zymoseptoria</taxon>
    </lineage>
</organism>
<protein>
    <submittedName>
        <fullName evidence="2">Uncharacterized protein</fullName>
    </submittedName>
</protein>
<gene>
    <name evidence="2" type="ORF">ZT3D7_G5649</name>
</gene>
<feature type="compositionally biased region" description="Low complexity" evidence="1">
    <location>
        <begin position="1"/>
        <end position="17"/>
    </location>
</feature>
<evidence type="ECO:0000313" key="2">
    <source>
        <dbReference type="EMBL" id="SMQ50496.1"/>
    </source>
</evidence>
<evidence type="ECO:0000256" key="1">
    <source>
        <dbReference type="SAM" id="MobiDB-lite"/>
    </source>
</evidence>
<dbReference type="Proteomes" id="UP000215127">
    <property type="component" value="Chromosome 5"/>
</dbReference>
<evidence type="ECO:0000313" key="3">
    <source>
        <dbReference type="Proteomes" id="UP000215127"/>
    </source>
</evidence>
<keyword evidence="3" id="KW-1185">Reference proteome</keyword>